<dbReference type="InterPro" id="IPR039420">
    <property type="entry name" value="WalR-like"/>
</dbReference>
<keyword evidence="1 5" id="KW-0597">Phosphoprotein</keyword>
<dbReference type="PROSITE" id="PS50110">
    <property type="entry name" value="RESPONSE_REGULATORY"/>
    <property type="match status" value="1"/>
</dbReference>
<dbReference type="EMBL" id="WWEQ01000043">
    <property type="protein sequence ID" value="MYM20268.1"/>
    <property type="molecule type" value="Genomic_DNA"/>
</dbReference>
<evidence type="ECO:0000256" key="2">
    <source>
        <dbReference type="ARBA" id="ARBA00023015"/>
    </source>
</evidence>
<dbReference type="Proteomes" id="UP000469215">
    <property type="component" value="Unassembled WGS sequence"/>
</dbReference>
<dbReference type="GO" id="GO:0000976">
    <property type="term" value="F:transcription cis-regulatory region binding"/>
    <property type="evidence" value="ECO:0007669"/>
    <property type="project" value="TreeGrafter"/>
</dbReference>
<feature type="modified residue" description="4-aspartylphosphate" evidence="5">
    <location>
        <position position="61"/>
    </location>
</feature>
<dbReference type="GO" id="GO:0000156">
    <property type="term" value="F:phosphorelay response regulator activity"/>
    <property type="evidence" value="ECO:0007669"/>
    <property type="project" value="TreeGrafter"/>
</dbReference>
<dbReference type="Pfam" id="PF00486">
    <property type="entry name" value="Trans_reg_C"/>
    <property type="match status" value="1"/>
</dbReference>
<dbReference type="Pfam" id="PF00072">
    <property type="entry name" value="Response_reg"/>
    <property type="match status" value="1"/>
</dbReference>
<dbReference type="SUPFAM" id="SSF52172">
    <property type="entry name" value="CheY-like"/>
    <property type="match status" value="1"/>
</dbReference>
<protein>
    <submittedName>
        <fullName evidence="9">Response regulator</fullName>
    </submittedName>
</protein>
<dbReference type="InterPro" id="IPR016032">
    <property type="entry name" value="Sig_transdc_resp-reg_C-effctor"/>
</dbReference>
<evidence type="ECO:0000256" key="6">
    <source>
        <dbReference type="PROSITE-ProRule" id="PRU01091"/>
    </source>
</evidence>
<dbReference type="SMART" id="SM00862">
    <property type="entry name" value="Trans_reg_C"/>
    <property type="match status" value="1"/>
</dbReference>
<dbReference type="AlphaFoldDB" id="A0A6N9H880"/>
<comment type="caution">
    <text evidence="9">The sequence shown here is derived from an EMBL/GenBank/DDBJ whole genome shotgun (WGS) entry which is preliminary data.</text>
</comment>
<feature type="DNA-binding region" description="OmpR/PhoB-type" evidence="6">
    <location>
        <begin position="139"/>
        <end position="239"/>
    </location>
</feature>
<evidence type="ECO:0000256" key="5">
    <source>
        <dbReference type="PROSITE-ProRule" id="PRU00169"/>
    </source>
</evidence>
<keyword evidence="3 6" id="KW-0238">DNA-binding</keyword>
<feature type="domain" description="Response regulatory" evidence="7">
    <location>
        <begin position="12"/>
        <end position="126"/>
    </location>
</feature>
<proteinExistence type="predicted"/>
<dbReference type="CDD" id="cd00383">
    <property type="entry name" value="trans_reg_C"/>
    <property type="match status" value="1"/>
</dbReference>
<evidence type="ECO:0000313" key="10">
    <source>
        <dbReference type="Proteomes" id="UP000469215"/>
    </source>
</evidence>
<dbReference type="GO" id="GO:0005829">
    <property type="term" value="C:cytosol"/>
    <property type="evidence" value="ECO:0007669"/>
    <property type="project" value="TreeGrafter"/>
</dbReference>
<dbReference type="GO" id="GO:0032993">
    <property type="term" value="C:protein-DNA complex"/>
    <property type="evidence" value="ECO:0007669"/>
    <property type="project" value="TreeGrafter"/>
</dbReference>
<evidence type="ECO:0000256" key="4">
    <source>
        <dbReference type="ARBA" id="ARBA00023163"/>
    </source>
</evidence>
<dbReference type="RefSeq" id="WP_160953690.1">
    <property type="nucleotide sequence ID" value="NZ_WWEQ01000043.1"/>
</dbReference>
<accession>A0A6N9H880</accession>
<evidence type="ECO:0000256" key="1">
    <source>
        <dbReference type="ARBA" id="ARBA00022553"/>
    </source>
</evidence>
<dbReference type="PANTHER" id="PTHR48111:SF4">
    <property type="entry name" value="DNA-BINDING DUAL TRANSCRIPTIONAL REGULATOR OMPR"/>
    <property type="match status" value="1"/>
</dbReference>
<gene>
    <name evidence="9" type="ORF">GSY69_09895</name>
</gene>
<organism evidence="9 10">
    <name type="scientific">Brevibacterium rongguiense</name>
    <dbReference type="NCBI Taxonomy" id="2695267"/>
    <lineage>
        <taxon>Bacteria</taxon>
        <taxon>Bacillati</taxon>
        <taxon>Actinomycetota</taxon>
        <taxon>Actinomycetes</taxon>
        <taxon>Micrococcales</taxon>
        <taxon>Brevibacteriaceae</taxon>
        <taxon>Brevibacterium</taxon>
    </lineage>
</organism>
<dbReference type="InterPro" id="IPR011006">
    <property type="entry name" value="CheY-like_superfamily"/>
</dbReference>
<evidence type="ECO:0000256" key="3">
    <source>
        <dbReference type="ARBA" id="ARBA00023125"/>
    </source>
</evidence>
<dbReference type="PROSITE" id="PS51755">
    <property type="entry name" value="OMPR_PHOB"/>
    <property type="match status" value="1"/>
</dbReference>
<reference evidence="9 10" key="1">
    <citation type="submission" date="2020-01" db="EMBL/GenBank/DDBJ databases">
        <authorList>
            <person name="Deng T."/>
        </authorList>
    </citation>
    <scope>NUCLEOTIDE SEQUENCE [LARGE SCALE GENOMIC DNA]</scope>
    <source>
        <strain evidence="9 10">5221</strain>
    </source>
</reference>
<evidence type="ECO:0000259" key="7">
    <source>
        <dbReference type="PROSITE" id="PS50110"/>
    </source>
</evidence>
<sequence>MSAGARTDDRPLVLVADDEPDVLGSIVPFLSRSGFRVISAPDGRLALDEIRRHGPDACVLDVLMPGADGREVLRTLRREQNWVPVLLLTQVGEAVERAMALEEGADDYLNKPFDPHELVARVRAVLRRTRSGGPPLATASVLVSTFGLKVDRVGRRAWLRERELVITPKGFTLLEYLMVHQDELIERSRLLEVLWGFDDAVGTRAVDSRVAELRRVLGEDAAEPRWIATVQGKGYRFIAEVAGADSLDDA</sequence>
<evidence type="ECO:0000259" key="8">
    <source>
        <dbReference type="PROSITE" id="PS51755"/>
    </source>
</evidence>
<dbReference type="PANTHER" id="PTHR48111">
    <property type="entry name" value="REGULATOR OF RPOS"/>
    <property type="match status" value="1"/>
</dbReference>
<feature type="domain" description="OmpR/PhoB-type" evidence="8">
    <location>
        <begin position="139"/>
        <end position="239"/>
    </location>
</feature>
<keyword evidence="10" id="KW-1185">Reference proteome</keyword>
<dbReference type="Gene3D" id="1.10.10.10">
    <property type="entry name" value="Winged helix-like DNA-binding domain superfamily/Winged helix DNA-binding domain"/>
    <property type="match status" value="1"/>
</dbReference>
<dbReference type="InterPro" id="IPR036388">
    <property type="entry name" value="WH-like_DNA-bd_sf"/>
</dbReference>
<keyword evidence="2" id="KW-0805">Transcription regulation</keyword>
<keyword evidence="4" id="KW-0804">Transcription</keyword>
<dbReference type="SMART" id="SM00448">
    <property type="entry name" value="REC"/>
    <property type="match status" value="1"/>
</dbReference>
<dbReference type="SUPFAM" id="SSF46894">
    <property type="entry name" value="C-terminal effector domain of the bipartite response regulators"/>
    <property type="match status" value="1"/>
</dbReference>
<dbReference type="InterPro" id="IPR001789">
    <property type="entry name" value="Sig_transdc_resp-reg_receiver"/>
</dbReference>
<evidence type="ECO:0000313" key="9">
    <source>
        <dbReference type="EMBL" id="MYM20268.1"/>
    </source>
</evidence>
<dbReference type="GO" id="GO:0006355">
    <property type="term" value="P:regulation of DNA-templated transcription"/>
    <property type="evidence" value="ECO:0007669"/>
    <property type="project" value="InterPro"/>
</dbReference>
<dbReference type="InterPro" id="IPR001867">
    <property type="entry name" value="OmpR/PhoB-type_DNA-bd"/>
</dbReference>
<name>A0A6N9H880_9MICO</name>
<dbReference type="Gene3D" id="3.40.50.2300">
    <property type="match status" value="1"/>
</dbReference>